<feature type="transmembrane region" description="Helical" evidence="1">
    <location>
        <begin position="27"/>
        <end position="49"/>
    </location>
</feature>
<protein>
    <recommendedName>
        <fullName evidence="4">Transmembrane protein</fullName>
    </recommendedName>
</protein>
<evidence type="ECO:0000256" key="1">
    <source>
        <dbReference type="SAM" id="Phobius"/>
    </source>
</evidence>
<dbReference type="Proteomes" id="UP000288943">
    <property type="component" value="Chromosome"/>
</dbReference>
<dbReference type="EMBL" id="CP026520">
    <property type="protein sequence ID" value="QAV21747.1"/>
    <property type="molecule type" value="Genomic_DNA"/>
</dbReference>
<evidence type="ECO:0000313" key="2">
    <source>
        <dbReference type="EMBL" id="QAV21747.1"/>
    </source>
</evidence>
<keyword evidence="1" id="KW-1133">Transmembrane helix</keyword>
<keyword evidence="1" id="KW-0812">Transmembrane</keyword>
<sequence>MVMTNVKLGSGGGSSINGGFFESLTTVIGILCWISFTLSLPVSILVGFVGRSEIVNGCMNCGFKWKPSKRR</sequence>
<organism evidence="2 3">
    <name type="scientific">Paenibacillus chitinolyticus</name>
    <dbReference type="NCBI Taxonomy" id="79263"/>
    <lineage>
        <taxon>Bacteria</taxon>
        <taxon>Bacillati</taxon>
        <taxon>Bacillota</taxon>
        <taxon>Bacilli</taxon>
        <taxon>Bacillales</taxon>
        <taxon>Paenibacillaceae</taxon>
        <taxon>Paenibacillus</taxon>
    </lineage>
</organism>
<dbReference type="OrthoDB" id="2628638at2"/>
<reference evidence="2 3" key="1">
    <citation type="submission" date="2018-01" db="EMBL/GenBank/DDBJ databases">
        <title>The whole genome sequencing and assembly of Paenibacillus chitinolyticus KCCM 41400 strain.</title>
        <authorList>
            <person name="Kim J.-Y."/>
            <person name="Park M.-K."/>
            <person name="Lee Y.-J."/>
            <person name="Yi H."/>
            <person name="Bahn Y.-S."/>
            <person name="Kim J.F."/>
            <person name="Lee D.-W."/>
        </authorList>
    </citation>
    <scope>NUCLEOTIDE SEQUENCE [LARGE SCALE GENOMIC DNA]</scope>
    <source>
        <strain evidence="2 3">KCCM 41400</strain>
    </source>
</reference>
<keyword evidence="1" id="KW-0472">Membrane</keyword>
<dbReference type="KEGG" id="pchi:PC41400_19125"/>
<proteinExistence type="predicted"/>
<accession>A0A410X558</accession>
<gene>
    <name evidence="2" type="ORF">PC41400_19125</name>
</gene>
<evidence type="ECO:0000313" key="3">
    <source>
        <dbReference type="Proteomes" id="UP000288943"/>
    </source>
</evidence>
<name>A0A410X558_9BACL</name>
<evidence type="ECO:0008006" key="4">
    <source>
        <dbReference type="Google" id="ProtNLM"/>
    </source>
</evidence>
<dbReference type="AlphaFoldDB" id="A0A410X558"/>